<dbReference type="RefSeq" id="XP_033600304.1">
    <property type="nucleotide sequence ID" value="XM_033746986.1"/>
</dbReference>
<gene>
    <name evidence="3" type="ORF">EJ05DRAFT_500382</name>
</gene>
<accession>A0A6A6W5H4</accession>
<reference evidence="3" key="1">
    <citation type="journal article" date="2020" name="Stud. Mycol.">
        <title>101 Dothideomycetes genomes: a test case for predicting lifestyles and emergence of pathogens.</title>
        <authorList>
            <person name="Haridas S."/>
            <person name="Albert R."/>
            <person name="Binder M."/>
            <person name="Bloem J."/>
            <person name="Labutti K."/>
            <person name="Salamov A."/>
            <person name="Andreopoulos B."/>
            <person name="Baker S."/>
            <person name="Barry K."/>
            <person name="Bills G."/>
            <person name="Bluhm B."/>
            <person name="Cannon C."/>
            <person name="Castanera R."/>
            <person name="Culley D."/>
            <person name="Daum C."/>
            <person name="Ezra D."/>
            <person name="Gonzalez J."/>
            <person name="Henrissat B."/>
            <person name="Kuo A."/>
            <person name="Liang C."/>
            <person name="Lipzen A."/>
            <person name="Lutzoni F."/>
            <person name="Magnuson J."/>
            <person name="Mondo S."/>
            <person name="Nolan M."/>
            <person name="Ohm R."/>
            <person name="Pangilinan J."/>
            <person name="Park H.-J."/>
            <person name="Ramirez L."/>
            <person name="Alfaro M."/>
            <person name="Sun H."/>
            <person name="Tritt A."/>
            <person name="Yoshinaga Y."/>
            <person name="Zwiers L.-H."/>
            <person name="Turgeon B."/>
            <person name="Goodwin S."/>
            <person name="Spatafora J."/>
            <person name="Crous P."/>
            <person name="Grigoriev I."/>
        </authorList>
    </citation>
    <scope>NUCLEOTIDE SEQUENCE</scope>
    <source>
        <strain evidence="3">CBS 121739</strain>
    </source>
</reference>
<keyword evidence="4" id="KW-1185">Reference proteome</keyword>
<evidence type="ECO:0000313" key="3">
    <source>
        <dbReference type="EMBL" id="KAF2757853.1"/>
    </source>
</evidence>
<feature type="region of interest" description="Disordered" evidence="1">
    <location>
        <begin position="48"/>
        <end position="123"/>
    </location>
</feature>
<dbReference type="OrthoDB" id="5362269at2759"/>
<keyword evidence="2" id="KW-0732">Signal</keyword>
<dbReference type="AlphaFoldDB" id="A0A6A6W5H4"/>
<proteinExistence type="predicted"/>
<dbReference type="Proteomes" id="UP000799437">
    <property type="component" value="Unassembled WGS sequence"/>
</dbReference>
<evidence type="ECO:0000256" key="1">
    <source>
        <dbReference type="SAM" id="MobiDB-lite"/>
    </source>
</evidence>
<feature type="chain" id="PRO_5025521571" evidence="2">
    <location>
        <begin position="18"/>
        <end position="148"/>
    </location>
</feature>
<feature type="signal peptide" evidence="2">
    <location>
        <begin position="1"/>
        <end position="17"/>
    </location>
</feature>
<protein>
    <submittedName>
        <fullName evidence="3">Uncharacterized protein</fullName>
    </submittedName>
</protein>
<name>A0A6A6W5H4_9PEZI</name>
<evidence type="ECO:0000256" key="2">
    <source>
        <dbReference type="SAM" id="SignalP"/>
    </source>
</evidence>
<evidence type="ECO:0000313" key="4">
    <source>
        <dbReference type="Proteomes" id="UP000799437"/>
    </source>
</evidence>
<dbReference type="GeneID" id="54488040"/>
<organism evidence="3 4">
    <name type="scientific">Pseudovirgaria hyperparasitica</name>
    <dbReference type="NCBI Taxonomy" id="470096"/>
    <lineage>
        <taxon>Eukaryota</taxon>
        <taxon>Fungi</taxon>
        <taxon>Dikarya</taxon>
        <taxon>Ascomycota</taxon>
        <taxon>Pezizomycotina</taxon>
        <taxon>Dothideomycetes</taxon>
        <taxon>Dothideomycetes incertae sedis</taxon>
        <taxon>Acrospermales</taxon>
        <taxon>Acrospermaceae</taxon>
        <taxon>Pseudovirgaria</taxon>
    </lineage>
</organism>
<dbReference type="EMBL" id="ML996572">
    <property type="protein sequence ID" value="KAF2757853.1"/>
    <property type="molecule type" value="Genomic_DNA"/>
</dbReference>
<sequence length="148" mass="14743">MKFLAITLAAVLPAVLAQNMTDIPPATGVSAAPSQVTDPTTLCHAHGDHWHCPSGVPEPTTPPAPETDDHDDHDHTATGSEDPGPSPTESVGCEPHGDHWHCDGPRSTGAVATPTTGESAPASTAAGATMGVYGGLVAGALAAGAFVL</sequence>
<feature type="compositionally biased region" description="Polar residues" evidence="1">
    <location>
        <begin position="113"/>
        <end position="122"/>
    </location>
</feature>
<feature type="compositionally biased region" description="Basic and acidic residues" evidence="1">
    <location>
        <begin position="95"/>
        <end position="104"/>
    </location>
</feature>